<evidence type="ECO:0000313" key="1">
    <source>
        <dbReference type="EMBL" id="MBX59659.1"/>
    </source>
</evidence>
<sequence length="63" mass="7013">MHWAVSTLNISSLNKSYGKKNEELTTPFAVSLSIKPPGTLLGVSVTTLNRENYRPIHSSRRTI</sequence>
<name>A0A2P2PYC6_RHIMU</name>
<reference evidence="1" key="1">
    <citation type="submission" date="2018-02" db="EMBL/GenBank/DDBJ databases">
        <title>Rhizophora mucronata_Transcriptome.</title>
        <authorList>
            <person name="Meera S.P."/>
            <person name="Sreeshan A."/>
            <person name="Augustine A."/>
        </authorList>
    </citation>
    <scope>NUCLEOTIDE SEQUENCE</scope>
    <source>
        <tissue evidence="1">Leaf</tissue>
    </source>
</reference>
<dbReference type="AlphaFoldDB" id="A0A2P2PYC6"/>
<protein>
    <submittedName>
        <fullName evidence="1">Uncharacterized protein</fullName>
    </submittedName>
</protein>
<proteinExistence type="predicted"/>
<dbReference type="EMBL" id="GGEC01079175">
    <property type="protein sequence ID" value="MBX59659.1"/>
    <property type="molecule type" value="Transcribed_RNA"/>
</dbReference>
<accession>A0A2P2PYC6</accession>
<organism evidence="1">
    <name type="scientific">Rhizophora mucronata</name>
    <name type="common">Asiatic mangrove</name>
    <dbReference type="NCBI Taxonomy" id="61149"/>
    <lineage>
        <taxon>Eukaryota</taxon>
        <taxon>Viridiplantae</taxon>
        <taxon>Streptophyta</taxon>
        <taxon>Embryophyta</taxon>
        <taxon>Tracheophyta</taxon>
        <taxon>Spermatophyta</taxon>
        <taxon>Magnoliopsida</taxon>
        <taxon>eudicotyledons</taxon>
        <taxon>Gunneridae</taxon>
        <taxon>Pentapetalae</taxon>
        <taxon>rosids</taxon>
        <taxon>fabids</taxon>
        <taxon>Malpighiales</taxon>
        <taxon>Rhizophoraceae</taxon>
        <taxon>Rhizophora</taxon>
    </lineage>
</organism>